<dbReference type="EMBL" id="JAIGNQ010000004">
    <property type="protein sequence ID" value="MBX7489681.1"/>
    <property type="molecule type" value="Genomic_DNA"/>
</dbReference>
<organism evidence="1 2">
    <name type="scientific">Qipengyuania pacifica</name>
    <dbReference type="NCBI Taxonomy" id="2860199"/>
    <lineage>
        <taxon>Bacteria</taxon>
        <taxon>Pseudomonadati</taxon>
        <taxon>Pseudomonadota</taxon>
        <taxon>Alphaproteobacteria</taxon>
        <taxon>Sphingomonadales</taxon>
        <taxon>Erythrobacteraceae</taxon>
        <taxon>Qipengyuania</taxon>
    </lineage>
</organism>
<accession>A0ABS7JJA1</accession>
<dbReference type="InterPro" id="IPR011990">
    <property type="entry name" value="TPR-like_helical_dom_sf"/>
</dbReference>
<evidence type="ECO:0008006" key="3">
    <source>
        <dbReference type="Google" id="ProtNLM"/>
    </source>
</evidence>
<protein>
    <recommendedName>
        <fullName evidence="3">Tetratricopeptide repeat protein</fullName>
    </recommendedName>
</protein>
<comment type="caution">
    <text evidence="1">The sequence shown here is derived from an EMBL/GenBank/DDBJ whole genome shotgun (WGS) entry which is preliminary data.</text>
</comment>
<gene>
    <name evidence="1" type="ORF">K3177_14265</name>
</gene>
<name>A0ABS7JJA1_9SPHN</name>
<dbReference type="SUPFAM" id="SSF48452">
    <property type="entry name" value="TPR-like"/>
    <property type="match status" value="1"/>
</dbReference>
<dbReference type="RefSeq" id="WP_221598766.1">
    <property type="nucleotide sequence ID" value="NZ_JAIGNQ010000004.1"/>
</dbReference>
<evidence type="ECO:0000313" key="2">
    <source>
        <dbReference type="Proteomes" id="UP000776651"/>
    </source>
</evidence>
<keyword evidence="2" id="KW-1185">Reference proteome</keyword>
<reference evidence="1 2" key="1">
    <citation type="submission" date="2021-08" db="EMBL/GenBank/DDBJ databases">
        <title>Comparative Genomics Analysis of the Genus Qipengyuania Reveals Extensive Genetic Diversity and Metabolic Versatility, Including the Description of Fifteen Novel Species.</title>
        <authorList>
            <person name="Liu Y."/>
        </authorList>
    </citation>
    <scope>NUCLEOTIDE SEQUENCE [LARGE SCALE GENOMIC DNA]</scope>
    <source>
        <strain evidence="1 2">GH25</strain>
    </source>
</reference>
<evidence type="ECO:0000313" key="1">
    <source>
        <dbReference type="EMBL" id="MBX7489681.1"/>
    </source>
</evidence>
<sequence>MAIITSIALALLAQGPVEAVAGPQADYDVGYEELVSNENAAARKAIENCDELAENDPARLINHGIALARTGEYDAARAEFKTAAMARDSVELQTAGGAWVDSRHLARKALAMLDKGEFARYYALSLR</sequence>
<dbReference type="Proteomes" id="UP000776651">
    <property type="component" value="Unassembled WGS sequence"/>
</dbReference>
<proteinExistence type="predicted"/>